<keyword evidence="1" id="KW-0812">Transmembrane</keyword>
<sequence length="113" mass="12865">MNQISIIEGIIIGAVGGAIAGAFLWVLNEIKIWIVRNRDTKKVVHWLTQNTAPNSKTNQKWRSTRAIASHNNLTEERVRYIASYSNSIVLDTSEANRNEEMWGIKSRVRLNTD</sequence>
<dbReference type="OrthoDB" id="1454262at2"/>
<feature type="transmembrane region" description="Helical" evidence="1">
    <location>
        <begin position="6"/>
        <end position="27"/>
    </location>
</feature>
<dbReference type="AlphaFoldDB" id="A0A1M6B4P4"/>
<dbReference type="RefSeq" id="WP_073313782.1">
    <property type="nucleotide sequence ID" value="NZ_FQYP01000001.1"/>
</dbReference>
<accession>A0A1M6B4P4</accession>
<dbReference type="EMBL" id="FQYP01000001">
    <property type="protein sequence ID" value="SHI43675.1"/>
    <property type="molecule type" value="Genomic_DNA"/>
</dbReference>
<evidence type="ECO:0000313" key="2">
    <source>
        <dbReference type="EMBL" id="SHI43675.1"/>
    </source>
</evidence>
<dbReference type="Proteomes" id="UP000184432">
    <property type="component" value="Unassembled WGS sequence"/>
</dbReference>
<keyword evidence="1" id="KW-0472">Membrane</keyword>
<evidence type="ECO:0000313" key="3">
    <source>
        <dbReference type="Proteomes" id="UP000184432"/>
    </source>
</evidence>
<reference evidence="3" key="1">
    <citation type="submission" date="2016-11" db="EMBL/GenBank/DDBJ databases">
        <authorList>
            <person name="Varghese N."/>
            <person name="Submissions S."/>
        </authorList>
    </citation>
    <scope>NUCLEOTIDE SEQUENCE [LARGE SCALE GENOMIC DNA]</scope>
    <source>
        <strain evidence="3">DSM 22623</strain>
    </source>
</reference>
<evidence type="ECO:0000256" key="1">
    <source>
        <dbReference type="SAM" id="Phobius"/>
    </source>
</evidence>
<keyword evidence="3" id="KW-1185">Reference proteome</keyword>
<keyword evidence="1" id="KW-1133">Transmembrane helix</keyword>
<organism evidence="2 3">
    <name type="scientific">Aquimarina spongiae</name>
    <dbReference type="NCBI Taxonomy" id="570521"/>
    <lineage>
        <taxon>Bacteria</taxon>
        <taxon>Pseudomonadati</taxon>
        <taxon>Bacteroidota</taxon>
        <taxon>Flavobacteriia</taxon>
        <taxon>Flavobacteriales</taxon>
        <taxon>Flavobacteriaceae</taxon>
        <taxon>Aquimarina</taxon>
    </lineage>
</organism>
<name>A0A1M6B4P4_9FLAO</name>
<gene>
    <name evidence="2" type="ORF">SAMN04488508_101626</name>
</gene>
<proteinExistence type="predicted"/>
<protein>
    <submittedName>
        <fullName evidence="2">Uncharacterized protein</fullName>
    </submittedName>
</protein>